<sequence length="86" mass="9266">MSGRRHGRISHGQQREPPLYSGDGTESASETAGKPPTGLHLDVMKEGKLVQVPIDSGIHFGASTRLYIIRERPAPLYSLNTTDPAG</sequence>
<reference evidence="2 3" key="1">
    <citation type="submission" date="2018-11" db="EMBL/GenBank/DDBJ databases">
        <authorList>
            <consortium name="Pathogen Informatics"/>
        </authorList>
    </citation>
    <scope>NUCLEOTIDE SEQUENCE [LARGE SCALE GENOMIC DNA]</scope>
</reference>
<dbReference type="AlphaFoldDB" id="A0A3P6UR46"/>
<evidence type="ECO:0000256" key="1">
    <source>
        <dbReference type="SAM" id="MobiDB-lite"/>
    </source>
</evidence>
<accession>A0A3P6UR46</accession>
<name>A0A3P6UR46_DIBLA</name>
<protein>
    <submittedName>
        <fullName evidence="2">Uncharacterized protein</fullName>
    </submittedName>
</protein>
<dbReference type="OrthoDB" id="4096268at2759"/>
<dbReference type="EMBL" id="UYRU01043399">
    <property type="protein sequence ID" value="VDK81768.1"/>
    <property type="molecule type" value="Genomic_DNA"/>
</dbReference>
<feature type="region of interest" description="Disordered" evidence="1">
    <location>
        <begin position="1"/>
        <end position="40"/>
    </location>
</feature>
<feature type="non-terminal residue" evidence="2">
    <location>
        <position position="86"/>
    </location>
</feature>
<keyword evidence="3" id="KW-1185">Reference proteome</keyword>
<organism evidence="2 3">
    <name type="scientific">Dibothriocephalus latus</name>
    <name type="common">Fish tapeworm</name>
    <name type="synonym">Diphyllobothrium latum</name>
    <dbReference type="NCBI Taxonomy" id="60516"/>
    <lineage>
        <taxon>Eukaryota</taxon>
        <taxon>Metazoa</taxon>
        <taxon>Spiralia</taxon>
        <taxon>Lophotrochozoa</taxon>
        <taxon>Platyhelminthes</taxon>
        <taxon>Cestoda</taxon>
        <taxon>Eucestoda</taxon>
        <taxon>Diphyllobothriidea</taxon>
        <taxon>Diphyllobothriidae</taxon>
        <taxon>Dibothriocephalus</taxon>
    </lineage>
</organism>
<dbReference type="Proteomes" id="UP000281553">
    <property type="component" value="Unassembled WGS sequence"/>
</dbReference>
<proteinExistence type="predicted"/>
<gene>
    <name evidence="2" type="ORF">DILT_LOCUS3274</name>
</gene>
<evidence type="ECO:0000313" key="3">
    <source>
        <dbReference type="Proteomes" id="UP000281553"/>
    </source>
</evidence>
<evidence type="ECO:0000313" key="2">
    <source>
        <dbReference type="EMBL" id="VDK81768.1"/>
    </source>
</evidence>